<accession>A0A4U0R4B1</accession>
<dbReference type="SUPFAM" id="SSF48295">
    <property type="entry name" value="TrpR-like"/>
    <property type="match status" value="1"/>
</dbReference>
<dbReference type="Pfam" id="PF06627">
    <property type="entry name" value="DUF1153"/>
    <property type="match status" value="1"/>
</dbReference>
<dbReference type="InterPro" id="IPR010921">
    <property type="entry name" value="Trp_repressor/repl_initiator"/>
</dbReference>
<dbReference type="InterPro" id="IPR009534">
    <property type="entry name" value="DUF1153"/>
</dbReference>
<protein>
    <submittedName>
        <fullName evidence="1">DUF1153 domain-containing protein</fullName>
    </submittedName>
</protein>
<keyword evidence="2" id="KW-1185">Reference proteome</keyword>
<proteinExistence type="predicted"/>
<name>A0A4U0R4B1_9RHOB</name>
<evidence type="ECO:0000313" key="1">
    <source>
        <dbReference type="EMBL" id="TJZ89733.1"/>
    </source>
</evidence>
<sequence>MFVKKSSGPRIVTLEDGRILSVADLPPPDTRWVANRKQTVVLAVRHGLIARDEALRRYGLSEEEFDGWCRAAARHGTAGLKVAALQKHRQP</sequence>
<evidence type="ECO:0000313" key="2">
    <source>
        <dbReference type="Proteomes" id="UP000309747"/>
    </source>
</evidence>
<organism evidence="1 2">
    <name type="scientific">Paracoccus gahaiensis</name>
    <dbReference type="NCBI Taxonomy" id="1706839"/>
    <lineage>
        <taxon>Bacteria</taxon>
        <taxon>Pseudomonadati</taxon>
        <taxon>Pseudomonadota</taxon>
        <taxon>Alphaproteobacteria</taxon>
        <taxon>Rhodobacterales</taxon>
        <taxon>Paracoccaceae</taxon>
        <taxon>Paracoccus</taxon>
    </lineage>
</organism>
<dbReference type="OrthoDB" id="9796775at2"/>
<dbReference type="Gene3D" id="1.10.10.10">
    <property type="entry name" value="Winged helix-like DNA-binding domain superfamily/Winged helix DNA-binding domain"/>
    <property type="match status" value="1"/>
</dbReference>
<dbReference type="RefSeq" id="WP_136887421.1">
    <property type="nucleotide sequence ID" value="NZ_SUNI01000026.1"/>
</dbReference>
<dbReference type="EMBL" id="SUNI01000026">
    <property type="protein sequence ID" value="TJZ89733.1"/>
    <property type="molecule type" value="Genomic_DNA"/>
</dbReference>
<dbReference type="Proteomes" id="UP000309747">
    <property type="component" value="Unassembled WGS sequence"/>
</dbReference>
<dbReference type="GO" id="GO:0043565">
    <property type="term" value="F:sequence-specific DNA binding"/>
    <property type="evidence" value="ECO:0007669"/>
    <property type="project" value="InterPro"/>
</dbReference>
<dbReference type="InterPro" id="IPR036388">
    <property type="entry name" value="WH-like_DNA-bd_sf"/>
</dbReference>
<gene>
    <name evidence="1" type="ORF">FA743_17740</name>
</gene>
<comment type="caution">
    <text evidence="1">The sequence shown here is derived from an EMBL/GenBank/DDBJ whole genome shotgun (WGS) entry which is preliminary data.</text>
</comment>
<dbReference type="AlphaFoldDB" id="A0A4U0R4B1"/>
<reference evidence="1 2" key="1">
    <citation type="submission" date="2019-04" db="EMBL/GenBank/DDBJ databases">
        <authorList>
            <person name="Li J."/>
        </authorList>
    </citation>
    <scope>NUCLEOTIDE SEQUENCE [LARGE SCALE GENOMIC DNA]</scope>
    <source>
        <strain evidence="1 2">KCTC 42687</strain>
    </source>
</reference>